<dbReference type="AlphaFoldDB" id="A0A0D6EWV0"/>
<comment type="subunit">
    <text evidence="2">Monomer.</text>
</comment>
<accession>A0A0D6EWV0</accession>
<evidence type="ECO:0000256" key="4">
    <source>
        <dbReference type="ARBA" id="ARBA00022559"/>
    </source>
</evidence>
<keyword evidence="7" id="KW-1015">Disulfide bond</keyword>
<feature type="domain" description="Thioredoxin" evidence="14">
    <location>
        <begin position="26"/>
        <end position="175"/>
    </location>
</feature>
<evidence type="ECO:0000256" key="12">
    <source>
        <dbReference type="ARBA" id="ARBA00049091"/>
    </source>
</evidence>
<dbReference type="SUPFAM" id="SSF52833">
    <property type="entry name" value="Thioredoxin-like"/>
    <property type="match status" value="1"/>
</dbReference>
<dbReference type="InterPro" id="IPR013766">
    <property type="entry name" value="Thioredoxin_domain"/>
</dbReference>
<evidence type="ECO:0000256" key="1">
    <source>
        <dbReference type="ARBA" id="ARBA00003330"/>
    </source>
</evidence>
<comment type="function">
    <text evidence="1">Thiol-specific peroxidase that catalyzes the reduction of hydrogen peroxide and organic hydroperoxides to water and alcohols, respectively. Plays a role in cell protection against oxidative stress by detoxifying peroxides and as sensor of hydrogen peroxide-mediated signaling events.</text>
</comment>
<dbReference type="PIRSF" id="PIRSF000239">
    <property type="entry name" value="AHPC"/>
    <property type="match status" value="1"/>
</dbReference>
<evidence type="ECO:0000313" key="15">
    <source>
        <dbReference type="EMBL" id="CEZ20112.1"/>
    </source>
</evidence>
<comment type="similarity">
    <text evidence="10">Belongs to the peroxiredoxin family. BCP/PrxQ subfamily.</text>
</comment>
<sequence length="177" mass="19935">MKIFILIGIAIVFYLLRANVMAAPILKIGDDAPTFTLPDSQGNQVNLTDYKGKWLVLYFYPKDDTPGCTTEACHFRDDFKFLESLGAKVVGVSIDDSFSHKKFAEKYNLPFPLLSDSSGEVASRYGALNNFLVIKLAKRYTYLINPQGKIAKIYLSIDTSKHSQEIIEDLKTLKQQI</sequence>
<evidence type="ECO:0000256" key="7">
    <source>
        <dbReference type="ARBA" id="ARBA00023157"/>
    </source>
</evidence>
<evidence type="ECO:0000256" key="2">
    <source>
        <dbReference type="ARBA" id="ARBA00011245"/>
    </source>
</evidence>
<keyword evidence="16" id="KW-1185">Reference proteome</keyword>
<dbReference type="PANTHER" id="PTHR42801">
    <property type="entry name" value="THIOREDOXIN-DEPENDENT PEROXIDE REDUCTASE"/>
    <property type="match status" value="1"/>
</dbReference>
<keyword evidence="6 15" id="KW-0560">Oxidoreductase</keyword>
<proteinExistence type="inferred from homology"/>
<dbReference type="Gene3D" id="3.40.30.10">
    <property type="entry name" value="Glutaredoxin"/>
    <property type="match status" value="1"/>
</dbReference>
<dbReference type="InterPro" id="IPR050924">
    <property type="entry name" value="Peroxiredoxin_BCP/PrxQ"/>
</dbReference>
<comment type="catalytic activity">
    <reaction evidence="12">
        <text>a hydroperoxide + [thioredoxin]-dithiol = an alcohol + [thioredoxin]-disulfide + H2O</text>
        <dbReference type="Rhea" id="RHEA:62620"/>
        <dbReference type="Rhea" id="RHEA-COMP:10698"/>
        <dbReference type="Rhea" id="RHEA-COMP:10700"/>
        <dbReference type="ChEBI" id="CHEBI:15377"/>
        <dbReference type="ChEBI" id="CHEBI:29950"/>
        <dbReference type="ChEBI" id="CHEBI:30879"/>
        <dbReference type="ChEBI" id="CHEBI:35924"/>
        <dbReference type="ChEBI" id="CHEBI:50058"/>
        <dbReference type="EC" id="1.11.1.24"/>
    </reaction>
</comment>
<evidence type="ECO:0000256" key="13">
    <source>
        <dbReference type="PIRSR" id="PIRSR000239-1"/>
    </source>
</evidence>
<dbReference type="PROSITE" id="PS51352">
    <property type="entry name" value="THIOREDOXIN_2"/>
    <property type="match status" value="1"/>
</dbReference>
<protein>
    <recommendedName>
        <fullName evidence="3">thioredoxin-dependent peroxiredoxin</fullName>
        <ecNumber evidence="3">1.11.1.24</ecNumber>
    </recommendedName>
    <alternativeName>
        <fullName evidence="9">Thioredoxin peroxidase</fullName>
    </alternativeName>
    <alternativeName>
        <fullName evidence="11">Thioredoxin-dependent peroxiredoxin Bcp</fullName>
    </alternativeName>
</protein>
<evidence type="ECO:0000256" key="9">
    <source>
        <dbReference type="ARBA" id="ARBA00032824"/>
    </source>
</evidence>
<evidence type="ECO:0000256" key="5">
    <source>
        <dbReference type="ARBA" id="ARBA00022862"/>
    </source>
</evidence>
<evidence type="ECO:0000259" key="14">
    <source>
        <dbReference type="PROSITE" id="PS51352"/>
    </source>
</evidence>
<dbReference type="GO" id="GO:0045454">
    <property type="term" value="P:cell redox homeostasis"/>
    <property type="evidence" value="ECO:0007669"/>
    <property type="project" value="TreeGrafter"/>
</dbReference>
<dbReference type="EMBL" id="LN827929">
    <property type="protein sequence ID" value="CEZ20112.1"/>
    <property type="molecule type" value="Genomic_DNA"/>
</dbReference>
<dbReference type="RefSeq" id="WP_156157796.1">
    <property type="nucleotide sequence ID" value="NZ_LN827929.1"/>
</dbReference>
<dbReference type="HOGENOM" id="CLU_042529_14_2_4"/>
<keyword evidence="4 15" id="KW-0575">Peroxidase</keyword>
<dbReference type="GO" id="GO:0034599">
    <property type="term" value="P:cellular response to oxidative stress"/>
    <property type="evidence" value="ECO:0007669"/>
    <property type="project" value="TreeGrafter"/>
</dbReference>
<dbReference type="STRING" id="1581557.BN1208_1232"/>
<dbReference type="EC" id="1.11.1.24" evidence="3"/>
<dbReference type="PANTHER" id="PTHR42801:SF4">
    <property type="entry name" value="AHPC_TSA FAMILY PROTEIN"/>
    <property type="match status" value="1"/>
</dbReference>
<gene>
    <name evidence="15" type="primary">bcp</name>
    <name evidence="15" type="ORF">BN1208_1232</name>
</gene>
<keyword evidence="8" id="KW-0676">Redox-active center</keyword>
<feature type="active site" description="Cysteine sulfenic acid (-SOH) intermediate; for peroxidase activity" evidence="13">
    <location>
        <position position="68"/>
    </location>
</feature>
<keyword evidence="5" id="KW-0049">Antioxidant</keyword>
<name>A0A0D6EWV0_9PROT</name>
<dbReference type="FunFam" id="3.40.30.10:FF:000007">
    <property type="entry name" value="Thioredoxin-dependent thiol peroxidase"/>
    <property type="match status" value="1"/>
</dbReference>
<evidence type="ECO:0000256" key="10">
    <source>
        <dbReference type="ARBA" id="ARBA00038489"/>
    </source>
</evidence>
<evidence type="ECO:0000256" key="3">
    <source>
        <dbReference type="ARBA" id="ARBA00013017"/>
    </source>
</evidence>
<organism evidence="15 16">
    <name type="scientific">Candidatus Methylopumilus planktonicus</name>
    <dbReference type="NCBI Taxonomy" id="1581557"/>
    <lineage>
        <taxon>Bacteria</taxon>
        <taxon>Pseudomonadati</taxon>
        <taxon>Pseudomonadota</taxon>
        <taxon>Betaproteobacteria</taxon>
        <taxon>Nitrosomonadales</taxon>
        <taxon>Methylophilaceae</taxon>
        <taxon>Candidatus Methylopumilus</taxon>
    </lineage>
</organism>
<dbReference type="Proteomes" id="UP000064007">
    <property type="component" value="Chromosome 1"/>
</dbReference>
<dbReference type="GO" id="GO:0008379">
    <property type="term" value="F:thioredoxin peroxidase activity"/>
    <property type="evidence" value="ECO:0007669"/>
    <property type="project" value="TreeGrafter"/>
</dbReference>
<dbReference type="OrthoDB" id="9812811at2"/>
<dbReference type="InterPro" id="IPR024706">
    <property type="entry name" value="Peroxiredoxin_AhpC-typ"/>
</dbReference>
<dbReference type="InterPro" id="IPR000866">
    <property type="entry name" value="AhpC/TSA"/>
</dbReference>
<dbReference type="KEGG" id="mbat:BN1208_1232"/>
<evidence type="ECO:0000256" key="11">
    <source>
        <dbReference type="ARBA" id="ARBA00042639"/>
    </source>
</evidence>
<dbReference type="InterPro" id="IPR036249">
    <property type="entry name" value="Thioredoxin-like_sf"/>
</dbReference>
<evidence type="ECO:0000313" key="16">
    <source>
        <dbReference type="Proteomes" id="UP000064007"/>
    </source>
</evidence>
<dbReference type="GO" id="GO:0005737">
    <property type="term" value="C:cytoplasm"/>
    <property type="evidence" value="ECO:0007669"/>
    <property type="project" value="TreeGrafter"/>
</dbReference>
<evidence type="ECO:0000256" key="8">
    <source>
        <dbReference type="ARBA" id="ARBA00023284"/>
    </source>
</evidence>
<dbReference type="Pfam" id="PF00578">
    <property type="entry name" value="AhpC-TSA"/>
    <property type="match status" value="1"/>
</dbReference>
<dbReference type="CDD" id="cd03017">
    <property type="entry name" value="PRX_BCP"/>
    <property type="match status" value="1"/>
</dbReference>
<evidence type="ECO:0000256" key="6">
    <source>
        <dbReference type="ARBA" id="ARBA00023002"/>
    </source>
</evidence>
<reference evidence="16" key="1">
    <citation type="submission" date="2014-12" db="EMBL/GenBank/DDBJ databases">
        <authorList>
            <person name="Salcher M.M."/>
        </authorList>
    </citation>
    <scope>NUCLEOTIDE SEQUENCE [LARGE SCALE GENOMIC DNA]</scope>
    <source>
        <strain evidence="16">MMS-10A-171</strain>
    </source>
</reference>